<keyword evidence="2" id="KW-1185">Reference proteome</keyword>
<dbReference type="EMBL" id="JAMQKC010000004">
    <property type="protein sequence ID" value="MDC3416689.1"/>
    <property type="molecule type" value="Genomic_DNA"/>
</dbReference>
<proteinExistence type="predicted"/>
<dbReference type="Proteomes" id="UP001145069">
    <property type="component" value="Unassembled WGS sequence"/>
</dbReference>
<comment type="caution">
    <text evidence="1">The sequence shown here is derived from an EMBL/GenBank/DDBJ whole genome shotgun (WGS) entry which is preliminary data.</text>
</comment>
<evidence type="ECO:0000313" key="1">
    <source>
        <dbReference type="EMBL" id="MDC3416689.1"/>
    </source>
</evidence>
<sequence>MSAQTFSQEYLEKIKKLEEAAEGVYVVPNYHLKNQDEMTKEAIRKLKERNNIKN</sequence>
<organism evidence="1 2">
    <name type="scientific">Aquibacillus salsiterrae</name>
    <dbReference type="NCBI Taxonomy" id="2950439"/>
    <lineage>
        <taxon>Bacteria</taxon>
        <taxon>Bacillati</taxon>
        <taxon>Bacillota</taxon>
        <taxon>Bacilli</taxon>
        <taxon>Bacillales</taxon>
        <taxon>Bacillaceae</taxon>
        <taxon>Aquibacillus</taxon>
    </lineage>
</organism>
<evidence type="ECO:0000313" key="2">
    <source>
        <dbReference type="Proteomes" id="UP001145069"/>
    </source>
</evidence>
<reference evidence="1" key="1">
    <citation type="submission" date="2022-06" db="EMBL/GenBank/DDBJ databases">
        <title>Aquibacillus sp. a new bacterium isolated from soil saline samples.</title>
        <authorList>
            <person name="Galisteo C."/>
            <person name="De La Haba R."/>
            <person name="Sanchez-Porro C."/>
            <person name="Ventosa A."/>
        </authorList>
    </citation>
    <scope>NUCLEOTIDE SEQUENCE</scope>
    <source>
        <strain evidence="1">3ASR75-54</strain>
    </source>
</reference>
<dbReference type="AlphaFoldDB" id="A0A9X3WFW1"/>
<dbReference type="RefSeq" id="WP_272445701.1">
    <property type="nucleotide sequence ID" value="NZ_JAMQKC010000004.1"/>
</dbReference>
<gene>
    <name evidence="1" type="ORF">NC799_07130</name>
</gene>
<name>A0A9X3WFW1_9BACI</name>
<protein>
    <submittedName>
        <fullName evidence="1">Uncharacterized protein</fullName>
    </submittedName>
</protein>
<accession>A0A9X3WFW1</accession>